<reference evidence="1" key="1">
    <citation type="journal article" date="2021" name="Proc. Natl. Acad. Sci. U.S.A.">
        <title>A Catalog of Tens of Thousands of Viruses from Human Metagenomes Reveals Hidden Associations with Chronic Diseases.</title>
        <authorList>
            <person name="Tisza M.J."/>
            <person name="Buck C.B."/>
        </authorList>
    </citation>
    <scope>NUCLEOTIDE SEQUENCE</scope>
    <source>
        <strain evidence="1">Ct9zP9</strain>
    </source>
</reference>
<proteinExistence type="predicted"/>
<name>A0A8S5SGS7_9CAUD</name>
<accession>A0A8S5SGS7</accession>
<dbReference type="EMBL" id="BK032593">
    <property type="protein sequence ID" value="DAF50158.1"/>
    <property type="molecule type" value="Genomic_DNA"/>
</dbReference>
<protein>
    <submittedName>
        <fullName evidence="1">Minor capsid protein from bacteriophage</fullName>
    </submittedName>
</protein>
<evidence type="ECO:0000313" key="1">
    <source>
        <dbReference type="EMBL" id="DAF50158.1"/>
    </source>
</evidence>
<sequence length="140" mass="16185">MKNIMEEVRKFLRTYPPLAEGKLHVDFLPEEAQSYSVEAVPAKEIVRSYVDGSTVRQFLFVVASREFFGDKIRQQLDNLSFYGDFSEWLREQTMAGKLPNLGEGRKVMLMEATTSGYAMAAEASMARYQIQCRMEFFQTR</sequence>
<organism evidence="1">
    <name type="scientific">Siphoviridae sp. ct9zP9</name>
    <dbReference type="NCBI Taxonomy" id="2827795"/>
    <lineage>
        <taxon>Viruses</taxon>
        <taxon>Duplodnaviria</taxon>
        <taxon>Heunggongvirae</taxon>
        <taxon>Uroviricota</taxon>
        <taxon>Caudoviricetes</taxon>
    </lineage>
</organism>